<proteinExistence type="predicted"/>
<organism evidence="1 2">
    <name type="scientific">Pseudomonas lutea</name>
    <dbReference type="NCBI Taxonomy" id="243924"/>
    <lineage>
        <taxon>Bacteria</taxon>
        <taxon>Pseudomonadati</taxon>
        <taxon>Pseudomonadota</taxon>
        <taxon>Gammaproteobacteria</taxon>
        <taxon>Pseudomonadales</taxon>
        <taxon>Pseudomonadaceae</taxon>
        <taxon>Pseudomonas</taxon>
    </lineage>
</organism>
<protein>
    <submittedName>
        <fullName evidence="1">Uncharacterized protein</fullName>
    </submittedName>
</protein>
<evidence type="ECO:0000313" key="1">
    <source>
        <dbReference type="EMBL" id="SER48441.1"/>
    </source>
</evidence>
<dbReference type="EMBL" id="FOEV01000027">
    <property type="protein sequence ID" value="SER48441.1"/>
    <property type="molecule type" value="Genomic_DNA"/>
</dbReference>
<reference evidence="1 2" key="1">
    <citation type="submission" date="2016-10" db="EMBL/GenBank/DDBJ databases">
        <authorList>
            <person name="Varghese N."/>
            <person name="Submissions S."/>
        </authorList>
    </citation>
    <scope>NUCLEOTIDE SEQUENCE [LARGE SCALE GENOMIC DNA]</scope>
    <source>
        <strain evidence="1 2">LMG 21974</strain>
    </source>
</reference>
<dbReference type="AlphaFoldDB" id="A0A9X8MHP7"/>
<dbReference type="Proteomes" id="UP000183210">
    <property type="component" value="Unassembled WGS sequence"/>
</dbReference>
<evidence type="ECO:0000313" key="2">
    <source>
        <dbReference type="Proteomes" id="UP000183210"/>
    </source>
</evidence>
<name>A0A9X8MHP7_9PSED</name>
<sequence length="82" mass="9677">MRWNFRVMRHAPTPESNEEFLAIHEVYYSDDHTEETEEQMAKLGYTSNPVSVTGESVESLRWTLTRMLEALDKPVLPYKEEE</sequence>
<comment type="caution">
    <text evidence="1">The sequence shown here is derived from an EMBL/GenBank/DDBJ whole genome shotgun (WGS) entry which is preliminary data.</text>
</comment>
<gene>
    <name evidence="1" type="ORF">SAMN05216409_12717</name>
</gene>
<accession>A0A9X8MHP7</accession>